<organism evidence="1 2">
    <name type="scientific">Dorcoceras hygrometricum</name>
    <dbReference type="NCBI Taxonomy" id="472368"/>
    <lineage>
        <taxon>Eukaryota</taxon>
        <taxon>Viridiplantae</taxon>
        <taxon>Streptophyta</taxon>
        <taxon>Embryophyta</taxon>
        <taxon>Tracheophyta</taxon>
        <taxon>Spermatophyta</taxon>
        <taxon>Magnoliopsida</taxon>
        <taxon>eudicotyledons</taxon>
        <taxon>Gunneridae</taxon>
        <taxon>Pentapetalae</taxon>
        <taxon>asterids</taxon>
        <taxon>lamiids</taxon>
        <taxon>Lamiales</taxon>
        <taxon>Gesneriaceae</taxon>
        <taxon>Didymocarpoideae</taxon>
        <taxon>Trichosporeae</taxon>
        <taxon>Loxocarpinae</taxon>
        <taxon>Dorcoceras</taxon>
    </lineage>
</organism>
<sequence>MVEPHHLRRTRDGCVLAAHGARPLAMSSAIGCECWAPCCAWISATGRTLSPLLLCAGRTIDAEEAGLLCAASRMVAQRSCAAADVMCATVGARCCDDGWRRCRATLRRTFFMVAQPPVGRRSGKAPAML</sequence>
<keyword evidence="2" id="KW-1185">Reference proteome</keyword>
<name>A0A2Z7AUX5_9LAMI</name>
<reference evidence="1 2" key="1">
    <citation type="journal article" date="2015" name="Proc. Natl. Acad. Sci. U.S.A.">
        <title>The resurrection genome of Boea hygrometrica: A blueprint for survival of dehydration.</title>
        <authorList>
            <person name="Xiao L."/>
            <person name="Yang G."/>
            <person name="Zhang L."/>
            <person name="Yang X."/>
            <person name="Zhao S."/>
            <person name="Ji Z."/>
            <person name="Zhou Q."/>
            <person name="Hu M."/>
            <person name="Wang Y."/>
            <person name="Chen M."/>
            <person name="Xu Y."/>
            <person name="Jin H."/>
            <person name="Xiao X."/>
            <person name="Hu G."/>
            <person name="Bao F."/>
            <person name="Hu Y."/>
            <person name="Wan P."/>
            <person name="Li L."/>
            <person name="Deng X."/>
            <person name="Kuang T."/>
            <person name="Xiang C."/>
            <person name="Zhu J.K."/>
            <person name="Oliver M.J."/>
            <person name="He Y."/>
        </authorList>
    </citation>
    <scope>NUCLEOTIDE SEQUENCE [LARGE SCALE GENOMIC DNA]</scope>
    <source>
        <strain evidence="2">cv. XS01</strain>
    </source>
</reference>
<dbReference type="AlphaFoldDB" id="A0A2Z7AUX5"/>
<accession>A0A2Z7AUX5</accession>
<dbReference type="Proteomes" id="UP000250235">
    <property type="component" value="Unassembled WGS sequence"/>
</dbReference>
<proteinExistence type="predicted"/>
<evidence type="ECO:0000313" key="1">
    <source>
        <dbReference type="EMBL" id="KZV25176.1"/>
    </source>
</evidence>
<protein>
    <submittedName>
        <fullName evidence="1">U-box domain-containing protein 28-like</fullName>
    </submittedName>
</protein>
<dbReference type="EMBL" id="KV011949">
    <property type="protein sequence ID" value="KZV25176.1"/>
    <property type="molecule type" value="Genomic_DNA"/>
</dbReference>
<gene>
    <name evidence="1" type="ORF">F511_40418</name>
</gene>
<evidence type="ECO:0000313" key="2">
    <source>
        <dbReference type="Proteomes" id="UP000250235"/>
    </source>
</evidence>